<dbReference type="InterPro" id="IPR058240">
    <property type="entry name" value="rSAM_sf"/>
</dbReference>
<evidence type="ECO:0000313" key="7">
    <source>
        <dbReference type="EMBL" id="SCZ56197.1"/>
    </source>
</evidence>
<dbReference type="InterPro" id="IPR023404">
    <property type="entry name" value="rSAM_horseshoe"/>
</dbReference>
<keyword evidence="5" id="KW-0411">Iron-sulfur</keyword>
<dbReference type="AlphaFoldDB" id="A0A1G5Q3E5"/>
<keyword evidence="8" id="KW-1185">Reference proteome</keyword>
<dbReference type="EMBL" id="FMWD01000003">
    <property type="protein sequence ID" value="SCZ56197.1"/>
    <property type="molecule type" value="Genomic_DNA"/>
</dbReference>
<evidence type="ECO:0000256" key="5">
    <source>
        <dbReference type="ARBA" id="ARBA00023014"/>
    </source>
</evidence>
<gene>
    <name evidence="7" type="ORF">SAMN03097708_01301</name>
</gene>
<keyword evidence="4" id="KW-0408">Iron</keyword>
<evidence type="ECO:0000256" key="2">
    <source>
        <dbReference type="ARBA" id="ARBA00022691"/>
    </source>
</evidence>
<dbReference type="CDD" id="cd01335">
    <property type="entry name" value="Radical_SAM"/>
    <property type="match status" value="1"/>
</dbReference>
<evidence type="ECO:0000259" key="6">
    <source>
        <dbReference type="PROSITE" id="PS51918"/>
    </source>
</evidence>
<accession>A0A1G5Q3E5</accession>
<dbReference type="NCBIfam" id="TIGR04295">
    <property type="entry name" value="B12_rSAM_oligo"/>
    <property type="match status" value="1"/>
</dbReference>
<protein>
    <submittedName>
        <fullName evidence="7">B12-binding domain/radical SAM domain protein, rhizo-twelve system</fullName>
    </submittedName>
</protein>
<dbReference type="SFLD" id="SFLDS00029">
    <property type="entry name" value="Radical_SAM"/>
    <property type="match status" value="1"/>
</dbReference>
<name>A0A1G5Q3E5_9GAMM</name>
<dbReference type="GO" id="GO:0005829">
    <property type="term" value="C:cytosol"/>
    <property type="evidence" value="ECO:0007669"/>
    <property type="project" value="TreeGrafter"/>
</dbReference>
<evidence type="ECO:0000313" key="8">
    <source>
        <dbReference type="Proteomes" id="UP000199648"/>
    </source>
</evidence>
<dbReference type="GO" id="GO:0051536">
    <property type="term" value="F:iron-sulfur cluster binding"/>
    <property type="evidence" value="ECO:0007669"/>
    <property type="project" value="UniProtKB-KW"/>
</dbReference>
<dbReference type="GO" id="GO:0003824">
    <property type="term" value="F:catalytic activity"/>
    <property type="evidence" value="ECO:0007669"/>
    <property type="project" value="InterPro"/>
</dbReference>
<dbReference type="SMART" id="SM00729">
    <property type="entry name" value="Elp3"/>
    <property type="match status" value="1"/>
</dbReference>
<comment type="cofactor">
    <cofactor evidence="1">
        <name>[4Fe-4S] cluster</name>
        <dbReference type="ChEBI" id="CHEBI:49883"/>
    </cofactor>
</comment>
<proteinExistence type="predicted"/>
<dbReference type="PROSITE" id="PS51918">
    <property type="entry name" value="RADICAL_SAM"/>
    <property type="match status" value="1"/>
</dbReference>
<dbReference type="InterPro" id="IPR051198">
    <property type="entry name" value="BchE-like"/>
</dbReference>
<keyword evidence="3" id="KW-0479">Metal-binding</keyword>
<dbReference type="RefSeq" id="WP_092994188.1">
    <property type="nucleotide sequence ID" value="NZ_FMWD01000003.1"/>
</dbReference>
<dbReference type="SFLD" id="SFLDG01082">
    <property type="entry name" value="B12-binding_domain_containing"/>
    <property type="match status" value="1"/>
</dbReference>
<dbReference type="Pfam" id="PF04055">
    <property type="entry name" value="Radical_SAM"/>
    <property type="match status" value="1"/>
</dbReference>
<dbReference type="GO" id="GO:0046872">
    <property type="term" value="F:metal ion binding"/>
    <property type="evidence" value="ECO:0007669"/>
    <property type="project" value="UniProtKB-KW"/>
</dbReference>
<dbReference type="STRING" id="415747.SAMN03097708_01301"/>
<dbReference type="PANTHER" id="PTHR43409">
    <property type="entry name" value="ANAEROBIC MAGNESIUM-PROTOPORPHYRIN IX MONOMETHYL ESTER CYCLASE-RELATED"/>
    <property type="match status" value="1"/>
</dbReference>
<keyword evidence="2" id="KW-0949">S-adenosyl-L-methionine</keyword>
<dbReference type="SUPFAM" id="SSF102114">
    <property type="entry name" value="Radical SAM enzymes"/>
    <property type="match status" value="1"/>
</dbReference>
<organism evidence="7 8">
    <name type="scientific">Thiohalomonas denitrificans</name>
    <dbReference type="NCBI Taxonomy" id="415747"/>
    <lineage>
        <taxon>Bacteria</taxon>
        <taxon>Pseudomonadati</taxon>
        <taxon>Pseudomonadota</taxon>
        <taxon>Gammaproteobacteria</taxon>
        <taxon>Thiohalomonadales</taxon>
        <taxon>Thiohalomonadaceae</taxon>
        <taxon>Thiohalomonas</taxon>
    </lineage>
</organism>
<dbReference type="InterPro" id="IPR006638">
    <property type="entry name" value="Elp3/MiaA/NifB-like_rSAM"/>
</dbReference>
<dbReference type="Proteomes" id="UP000199648">
    <property type="component" value="Unassembled WGS sequence"/>
</dbReference>
<dbReference type="InterPro" id="IPR027559">
    <property type="entry name" value="B12_rSAM_oligo"/>
</dbReference>
<evidence type="ECO:0000256" key="1">
    <source>
        <dbReference type="ARBA" id="ARBA00001966"/>
    </source>
</evidence>
<dbReference type="Gene3D" id="3.80.30.20">
    <property type="entry name" value="tm_1862 like domain"/>
    <property type="match status" value="1"/>
</dbReference>
<evidence type="ECO:0000256" key="4">
    <source>
        <dbReference type="ARBA" id="ARBA00023004"/>
    </source>
</evidence>
<sequence>MRYALINPPWRFDGSIYFGCHERHLPLELGYTKALLEAEGHDAALFDTHAFGWSTKVLAAAVAGYGPDITVIGTAPTYLFWRCPPPELRVPQEVAEAVRESAGRIVLVGPHGSTTPRALLNKVDADAAVMGECEAILPRLAESRDWSSMEGLALRGNDGRIHVNGGPRAVDMASLPALRWPREVLHEHHHHRFDDGGHGLGAEMEVSRGCPYACTFCAKDNYRDKYRRRPLETVLDELDGLIEQGVGYVYFVDEILLPDGALLDALEERDIEFGVQTRIDLWKPDMLDRLGEAGCVSIEAGVESISDDGRDLLNKRCKLSGAQLRDRLIHAKKSVPFVQASLIDSGGEDLDAVERWRQEVLEYGVWANKPVPMFPYPGSPGYVHRFGFPDEKAWERAVSYYIDRYGEFSDIQEQQPLPLEELELPRPL</sequence>
<evidence type="ECO:0000256" key="3">
    <source>
        <dbReference type="ARBA" id="ARBA00022723"/>
    </source>
</evidence>
<dbReference type="InterPro" id="IPR007197">
    <property type="entry name" value="rSAM"/>
</dbReference>
<dbReference type="Gene3D" id="3.40.50.280">
    <property type="entry name" value="Cobalamin-binding domain"/>
    <property type="match status" value="1"/>
</dbReference>
<dbReference type="PANTHER" id="PTHR43409:SF7">
    <property type="entry name" value="BLL1977 PROTEIN"/>
    <property type="match status" value="1"/>
</dbReference>
<dbReference type="OrthoDB" id="9801424at2"/>
<reference evidence="7 8" key="1">
    <citation type="submission" date="2016-10" db="EMBL/GenBank/DDBJ databases">
        <authorList>
            <person name="de Groot N.N."/>
        </authorList>
    </citation>
    <scope>NUCLEOTIDE SEQUENCE [LARGE SCALE GENOMIC DNA]</scope>
    <source>
        <strain evidence="7 8">HLD2</strain>
    </source>
</reference>
<feature type="domain" description="Radical SAM core" evidence="6">
    <location>
        <begin position="196"/>
        <end position="418"/>
    </location>
</feature>